<feature type="transmembrane region" description="Helical" evidence="7">
    <location>
        <begin position="64"/>
        <end position="84"/>
    </location>
</feature>
<feature type="transmembrane region" description="Helical" evidence="7">
    <location>
        <begin position="212"/>
        <end position="233"/>
    </location>
</feature>
<keyword evidence="10" id="KW-1185">Reference proteome</keyword>
<evidence type="ECO:0000259" key="8">
    <source>
        <dbReference type="Pfam" id="PF00892"/>
    </source>
</evidence>
<name>A0A544TW27_9BACI</name>
<evidence type="ECO:0000256" key="3">
    <source>
        <dbReference type="ARBA" id="ARBA00022475"/>
    </source>
</evidence>
<feature type="transmembrane region" description="Helical" evidence="7">
    <location>
        <begin position="90"/>
        <end position="111"/>
    </location>
</feature>
<protein>
    <submittedName>
        <fullName evidence="9">DMT family transporter</fullName>
    </submittedName>
</protein>
<feature type="transmembrane region" description="Helical" evidence="7">
    <location>
        <begin position="174"/>
        <end position="197"/>
    </location>
</feature>
<keyword evidence="3" id="KW-1003">Cell membrane</keyword>
<dbReference type="InterPro" id="IPR037185">
    <property type="entry name" value="EmrE-like"/>
</dbReference>
<accession>A0A544TW27</accession>
<reference evidence="9 10" key="1">
    <citation type="submission" date="2019-06" db="EMBL/GenBank/DDBJ databases">
        <title>Psychrobacillus vulpis sp. nov., a new species isolated from feces of a red fox that inhabits in The Tablas de Daimiel Natural Park, Albacete, Spain.</title>
        <authorList>
            <person name="Rodriguez M."/>
            <person name="Reina J.C."/>
            <person name="Bejar V."/>
            <person name="Llamas I."/>
        </authorList>
    </citation>
    <scope>NUCLEOTIDE SEQUENCE [LARGE SCALE GENOMIC DNA]</scope>
    <source>
        <strain evidence="9 10">Z8</strain>
    </source>
</reference>
<evidence type="ECO:0000256" key="5">
    <source>
        <dbReference type="ARBA" id="ARBA00022989"/>
    </source>
</evidence>
<feature type="domain" description="EamA" evidence="8">
    <location>
        <begin position="150"/>
        <end position="284"/>
    </location>
</feature>
<dbReference type="PANTHER" id="PTHR32322:SF18">
    <property type="entry name" value="S-ADENOSYLMETHIONINE_S-ADENOSYLHOMOCYSTEINE TRANSPORTER"/>
    <property type="match status" value="1"/>
</dbReference>
<evidence type="ECO:0000313" key="9">
    <source>
        <dbReference type="EMBL" id="TQR21653.1"/>
    </source>
</evidence>
<dbReference type="InterPro" id="IPR050638">
    <property type="entry name" value="AA-Vitamin_Transporters"/>
</dbReference>
<evidence type="ECO:0000256" key="4">
    <source>
        <dbReference type="ARBA" id="ARBA00022692"/>
    </source>
</evidence>
<proteinExistence type="inferred from homology"/>
<dbReference type="OrthoDB" id="67135at2"/>
<evidence type="ECO:0000256" key="6">
    <source>
        <dbReference type="ARBA" id="ARBA00023136"/>
    </source>
</evidence>
<feature type="transmembrane region" description="Helical" evidence="7">
    <location>
        <begin position="267"/>
        <end position="288"/>
    </location>
</feature>
<gene>
    <name evidence="9" type="ORF">FG384_01475</name>
</gene>
<dbReference type="EMBL" id="VDGI01000001">
    <property type="protein sequence ID" value="TQR21653.1"/>
    <property type="molecule type" value="Genomic_DNA"/>
</dbReference>
<dbReference type="PANTHER" id="PTHR32322">
    <property type="entry name" value="INNER MEMBRANE TRANSPORTER"/>
    <property type="match status" value="1"/>
</dbReference>
<feature type="transmembrane region" description="Helical" evidence="7">
    <location>
        <begin position="240"/>
        <end position="261"/>
    </location>
</feature>
<dbReference type="Pfam" id="PF00892">
    <property type="entry name" value="EamA"/>
    <property type="match status" value="2"/>
</dbReference>
<evidence type="ECO:0000313" key="10">
    <source>
        <dbReference type="Proteomes" id="UP000316626"/>
    </source>
</evidence>
<comment type="caution">
    <text evidence="9">The sequence shown here is derived from an EMBL/GenBank/DDBJ whole genome shotgun (WGS) entry which is preliminary data.</text>
</comment>
<dbReference type="InterPro" id="IPR000620">
    <property type="entry name" value="EamA_dom"/>
</dbReference>
<feature type="transmembrane region" description="Helical" evidence="7">
    <location>
        <begin position="123"/>
        <end position="141"/>
    </location>
</feature>
<comment type="similarity">
    <text evidence="2">Belongs to the EamA transporter family.</text>
</comment>
<sequence>MMKSIIYLLFLSLLWGSAFLWTKELLSYFEPPTIVFFRCLFGLVALLPFVLLKKNRLKVKIRPFLLLVLALGAAIPWNIMAFSLQGLDTSLSGILNATTPLFALIFSIFILKTKPAWNQTTSLLIGFVAVTVLMIFSGKAAGIQFSIFHALLMFAVTMSYALNSIWIKKYYTNIPAVLLGFLTLLISAVINGVISIFMEPQAYAHLGTWDTIIPLLILGCLSSGLGNVIFYHIVSSGGPLLALMVTFIVPFITIALGIFFLQEPFHLGIAIGLPLMIISLILMNLHAIKKSINH</sequence>
<keyword evidence="5 7" id="KW-1133">Transmembrane helix</keyword>
<dbReference type="Proteomes" id="UP000316626">
    <property type="component" value="Unassembled WGS sequence"/>
</dbReference>
<dbReference type="SUPFAM" id="SSF103481">
    <property type="entry name" value="Multidrug resistance efflux transporter EmrE"/>
    <property type="match status" value="2"/>
</dbReference>
<dbReference type="RefSeq" id="WP_142640778.1">
    <property type="nucleotide sequence ID" value="NZ_VDGI01000001.1"/>
</dbReference>
<dbReference type="GO" id="GO:0005886">
    <property type="term" value="C:plasma membrane"/>
    <property type="evidence" value="ECO:0007669"/>
    <property type="project" value="UniProtKB-SubCell"/>
</dbReference>
<keyword evidence="4 7" id="KW-0812">Transmembrane</keyword>
<dbReference type="AlphaFoldDB" id="A0A544TW27"/>
<comment type="subcellular location">
    <subcellularLocation>
        <location evidence="1">Cell membrane</location>
        <topology evidence="1">Multi-pass membrane protein</topology>
    </subcellularLocation>
</comment>
<evidence type="ECO:0000256" key="2">
    <source>
        <dbReference type="ARBA" id="ARBA00007362"/>
    </source>
</evidence>
<keyword evidence="6 7" id="KW-0472">Membrane</keyword>
<feature type="transmembrane region" description="Helical" evidence="7">
    <location>
        <begin position="147"/>
        <end position="167"/>
    </location>
</feature>
<feature type="transmembrane region" description="Helical" evidence="7">
    <location>
        <begin position="34"/>
        <end position="52"/>
    </location>
</feature>
<evidence type="ECO:0000256" key="1">
    <source>
        <dbReference type="ARBA" id="ARBA00004651"/>
    </source>
</evidence>
<feature type="domain" description="EamA" evidence="8">
    <location>
        <begin position="3"/>
        <end position="134"/>
    </location>
</feature>
<evidence type="ECO:0000256" key="7">
    <source>
        <dbReference type="SAM" id="Phobius"/>
    </source>
</evidence>
<organism evidence="9 10">
    <name type="scientific">Psychrobacillus vulpis</name>
    <dbReference type="NCBI Taxonomy" id="2325572"/>
    <lineage>
        <taxon>Bacteria</taxon>
        <taxon>Bacillati</taxon>
        <taxon>Bacillota</taxon>
        <taxon>Bacilli</taxon>
        <taxon>Bacillales</taxon>
        <taxon>Bacillaceae</taxon>
        <taxon>Psychrobacillus</taxon>
    </lineage>
</organism>